<sequence length="66" mass="7459">MTVGSQVKGCFASIKNIEASLETLANKVQDVEAKNAYNEVQQIISQIKDDLKKQVIYLAREEPQYK</sequence>
<proteinExistence type="predicted"/>
<name>A0A494Z1S1_9BACI</name>
<organism evidence="1 2">
    <name type="scientific">Oceanobacillus bengalensis</name>
    <dbReference type="NCBI Taxonomy" id="1435466"/>
    <lineage>
        <taxon>Bacteria</taxon>
        <taxon>Bacillati</taxon>
        <taxon>Bacillota</taxon>
        <taxon>Bacilli</taxon>
        <taxon>Bacillales</taxon>
        <taxon>Bacillaceae</taxon>
        <taxon>Oceanobacillus</taxon>
    </lineage>
</organism>
<dbReference type="OrthoDB" id="1684731at2"/>
<dbReference type="Proteomes" id="UP000281813">
    <property type="component" value="Unassembled WGS sequence"/>
</dbReference>
<evidence type="ECO:0000313" key="1">
    <source>
        <dbReference type="EMBL" id="RKQ16388.1"/>
    </source>
</evidence>
<protein>
    <submittedName>
        <fullName evidence="1">DUF1657 domain-containing protein</fullName>
    </submittedName>
</protein>
<gene>
    <name evidence="1" type="ORF">D8M05_07865</name>
</gene>
<keyword evidence="2" id="KW-1185">Reference proteome</keyword>
<comment type="caution">
    <text evidence="1">The sequence shown here is derived from an EMBL/GenBank/DDBJ whole genome shotgun (WGS) entry which is preliminary data.</text>
</comment>
<dbReference type="AlphaFoldDB" id="A0A494Z1S1"/>
<dbReference type="InterPro" id="IPR012452">
    <property type="entry name" value="DUF1657"/>
</dbReference>
<accession>A0A494Z1S1</accession>
<dbReference type="RefSeq" id="WP_121130387.1">
    <property type="nucleotide sequence ID" value="NZ_JBHUFK010000007.1"/>
</dbReference>
<dbReference type="Pfam" id="PF07870">
    <property type="entry name" value="DUF1657"/>
    <property type="match status" value="1"/>
</dbReference>
<dbReference type="EMBL" id="RBZO01000009">
    <property type="protein sequence ID" value="RKQ16388.1"/>
    <property type="molecule type" value="Genomic_DNA"/>
</dbReference>
<reference evidence="1 2" key="1">
    <citation type="journal article" date="2015" name="Antonie Van Leeuwenhoek">
        <title>Oceanobacillus bengalensis sp. nov., a bacterium isolated from seawater of the Bay of Bengal.</title>
        <authorList>
            <person name="Yongchang O."/>
            <person name="Xiang W."/>
            <person name="Wang G."/>
        </authorList>
    </citation>
    <scope>NUCLEOTIDE SEQUENCE [LARGE SCALE GENOMIC DNA]</scope>
    <source>
        <strain evidence="1 2">MCCC 1K00260</strain>
    </source>
</reference>
<evidence type="ECO:0000313" key="2">
    <source>
        <dbReference type="Proteomes" id="UP000281813"/>
    </source>
</evidence>